<dbReference type="AlphaFoldDB" id="A0AAE4CLD1"/>
<dbReference type="InterPro" id="IPR034660">
    <property type="entry name" value="DinB/YfiT-like"/>
</dbReference>
<dbReference type="InterPro" id="IPR017517">
    <property type="entry name" value="Maleyloyr_isom"/>
</dbReference>
<protein>
    <submittedName>
        <fullName evidence="2">Maleylpyruvate isomerase</fullName>
        <ecNumber evidence="2">5.2.1.4</ecNumber>
    </submittedName>
</protein>
<dbReference type="InterPro" id="IPR036527">
    <property type="entry name" value="SCP2_sterol-bd_dom_sf"/>
</dbReference>
<comment type="caution">
    <text evidence="2">The sequence shown here is derived from an EMBL/GenBank/DDBJ whole genome shotgun (WGS) entry which is preliminary data.</text>
</comment>
<keyword evidence="3" id="KW-1185">Reference proteome</keyword>
<dbReference type="NCBIfam" id="TIGR03083">
    <property type="entry name" value="maleylpyruvate isomerase family mycothiol-dependent enzyme"/>
    <property type="match status" value="1"/>
</dbReference>
<evidence type="ECO:0000313" key="3">
    <source>
        <dbReference type="Proteomes" id="UP001180845"/>
    </source>
</evidence>
<evidence type="ECO:0000313" key="2">
    <source>
        <dbReference type="EMBL" id="MDR7301226.1"/>
    </source>
</evidence>
<dbReference type="Gene3D" id="1.20.120.450">
    <property type="entry name" value="dinb family like domain"/>
    <property type="match status" value="1"/>
</dbReference>
<accession>A0AAE4CLD1</accession>
<dbReference type="SUPFAM" id="SSF55718">
    <property type="entry name" value="SCP-like"/>
    <property type="match status" value="1"/>
</dbReference>
<dbReference type="EC" id="5.2.1.4" evidence="2"/>
<evidence type="ECO:0000259" key="1">
    <source>
        <dbReference type="Pfam" id="PF11716"/>
    </source>
</evidence>
<dbReference type="GO" id="GO:0046872">
    <property type="term" value="F:metal ion binding"/>
    <property type="evidence" value="ECO:0007669"/>
    <property type="project" value="InterPro"/>
</dbReference>
<dbReference type="Pfam" id="PF11716">
    <property type="entry name" value="MDMPI_N"/>
    <property type="match status" value="1"/>
</dbReference>
<keyword evidence="2" id="KW-0413">Isomerase</keyword>
<dbReference type="InterPro" id="IPR024344">
    <property type="entry name" value="MDMPI_metal-binding"/>
</dbReference>
<sequence>MSQRDTEPRKRLEEIAETHRWLRSDASALDDSRMREATGLPGWSRGHVLTHLGDLARAFARQARSALEGRIVAVYDDGRPGRDASIEKGAGRSAGELMADLEDGLTRLEEAWAELGPDDWSLPSAYRDSTLLATQLCWWREVHVHYADLEVGYGADDWSDALGEHLVGYLLPRLPENRTTVLLAGDTDRRWEYGTGTPTTVHGLQNTLAAWLTGRPVSRTPKAYGSTDSLPELGPWP</sequence>
<feature type="domain" description="Mycothiol-dependent maleylpyruvate isomerase metal-binding" evidence="1">
    <location>
        <begin position="19"/>
        <end position="150"/>
    </location>
</feature>
<dbReference type="EMBL" id="JAVDXW010000001">
    <property type="protein sequence ID" value="MDR7301226.1"/>
    <property type="molecule type" value="Genomic_DNA"/>
</dbReference>
<dbReference type="Proteomes" id="UP001180845">
    <property type="component" value="Unassembled WGS sequence"/>
</dbReference>
<proteinExistence type="predicted"/>
<reference evidence="2" key="1">
    <citation type="submission" date="2023-07" db="EMBL/GenBank/DDBJ databases">
        <title>Sequencing the genomes of 1000 actinobacteria strains.</title>
        <authorList>
            <person name="Klenk H.-P."/>
        </authorList>
    </citation>
    <scope>NUCLEOTIDE SEQUENCE</scope>
    <source>
        <strain evidence="2">DSM 45977</strain>
    </source>
</reference>
<dbReference type="RefSeq" id="WP_310271319.1">
    <property type="nucleotide sequence ID" value="NZ_JAVDXW010000001.1"/>
</dbReference>
<dbReference type="SUPFAM" id="SSF109854">
    <property type="entry name" value="DinB/YfiT-like putative metalloenzymes"/>
    <property type="match status" value="1"/>
</dbReference>
<organism evidence="2 3">
    <name type="scientific">Haloactinomyces albus</name>
    <dbReference type="NCBI Taxonomy" id="1352928"/>
    <lineage>
        <taxon>Bacteria</taxon>
        <taxon>Bacillati</taxon>
        <taxon>Actinomycetota</taxon>
        <taxon>Actinomycetes</taxon>
        <taxon>Actinopolysporales</taxon>
        <taxon>Actinopolysporaceae</taxon>
        <taxon>Haloactinomyces</taxon>
    </lineage>
</organism>
<name>A0AAE4CLD1_9ACTN</name>
<gene>
    <name evidence="2" type="ORF">JOF55_001407</name>
</gene>
<dbReference type="GO" id="GO:0050077">
    <property type="term" value="F:maleylpyruvate isomerase activity"/>
    <property type="evidence" value="ECO:0007669"/>
    <property type="project" value="UniProtKB-EC"/>
</dbReference>